<feature type="domain" description="25S rRNA (uridine-N(3))-methyltransferase BMT5-like" evidence="1">
    <location>
        <begin position="7"/>
        <end position="103"/>
    </location>
</feature>
<keyword evidence="3" id="KW-1185">Reference proteome</keyword>
<dbReference type="PANTHER" id="PTHR11538">
    <property type="entry name" value="PHENYLALANYL-TRNA SYNTHETASE"/>
    <property type="match status" value="1"/>
</dbReference>
<dbReference type="EMBL" id="JAVXUP010001881">
    <property type="protein sequence ID" value="KAK3007293.1"/>
    <property type="molecule type" value="Genomic_DNA"/>
</dbReference>
<dbReference type="Proteomes" id="UP001188597">
    <property type="component" value="Unassembled WGS sequence"/>
</dbReference>
<organism evidence="2 3">
    <name type="scientific">Escallonia herrerae</name>
    <dbReference type="NCBI Taxonomy" id="1293975"/>
    <lineage>
        <taxon>Eukaryota</taxon>
        <taxon>Viridiplantae</taxon>
        <taxon>Streptophyta</taxon>
        <taxon>Embryophyta</taxon>
        <taxon>Tracheophyta</taxon>
        <taxon>Spermatophyta</taxon>
        <taxon>Magnoliopsida</taxon>
        <taxon>eudicotyledons</taxon>
        <taxon>Gunneridae</taxon>
        <taxon>Pentapetalae</taxon>
        <taxon>asterids</taxon>
        <taxon>campanulids</taxon>
        <taxon>Escalloniales</taxon>
        <taxon>Escalloniaceae</taxon>
        <taxon>Escallonia</taxon>
    </lineage>
</organism>
<evidence type="ECO:0000313" key="2">
    <source>
        <dbReference type="EMBL" id="KAK3007293.1"/>
    </source>
</evidence>
<dbReference type="AlphaFoldDB" id="A0AA88VHN1"/>
<sequence length="272" mass="30691">MKLPTYLSTKKFDRIIYNFPHAGFHGRKEDSASLIDMHRNLVNGFFRNASGVLRANGEIHVSHKTTAPYSQWNIEELAFWNSLVLIECSSFKIENYPGYNNKRGSGVRCDEPFRLGKCSTFKFKLSSAANKMIGAKNNLILPQCSHQQPQMIPVHIPQHPSSFVLRQQQDLGVFMHPPTQYANSMMFDWQPSIPYVFRSPLGFAGSPPPASMSILDEHLKPQVHTIGESEYNGGYSKFLVDTFGRTDNNVGHLKSLVKLYGRADDNMSNGGY</sequence>
<evidence type="ECO:0000259" key="1">
    <source>
        <dbReference type="Pfam" id="PF10354"/>
    </source>
</evidence>
<accession>A0AA88VHN1</accession>
<protein>
    <recommendedName>
        <fullName evidence="1">25S rRNA (uridine-N(3))-methyltransferase BMT5-like domain-containing protein</fullName>
    </recommendedName>
</protein>
<dbReference type="GO" id="GO:0070042">
    <property type="term" value="F:rRNA (uridine-N3-)-methyltransferase activity"/>
    <property type="evidence" value="ECO:0007669"/>
    <property type="project" value="InterPro"/>
</dbReference>
<reference evidence="2" key="1">
    <citation type="submission" date="2022-12" db="EMBL/GenBank/DDBJ databases">
        <title>Draft genome assemblies for two species of Escallonia (Escalloniales).</title>
        <authorList>
            <person name="Chanderbali A."/>
            <person name="Dervinis C."/>
            <person name="Anghel I."/>
            <person name="Soltis D."/>
            <person name="Soltis P."/>
            <person name="Zapata F."/>
        </authorList>
    </citation>
    <scope>NUCLEOTIDE SEQUENCE</scope>
    <source>
        <strain evidence="2">UCBG64.0493</strain>
        <tissue evidence="2">Leaf</tissue>
    </source>
</reference>
<comment type="caution">
    <text evidence="2">The sequence shown here is derived from an EMBL/GenBank/DDBJ whole genome shotgun (WGS) entry which is preliminary data.</text>
</comment>
<dbReference type="Pfam" id="PF10354">
    <property type="entry name" value="BMT5-like"/>
    <property type="match status" value="1"/>
</dbReference>
<gene>
    <name evidence="2" type="ORF">RJ639_015752</name>
</gene>
<dbReference type="PANTHER" id="PTHR11538:SF26">
    <property type="entry name" value="FERREDOXIN-FOLD ANTICODON-BINDING DOMAIN-CONTAINING PROTEIN 1"/>
    <property type="match status" value="1"/>
</dbReference>
<dbReference type="GO" id="GO:0070475">
    <property type="term" value="P:rRNA base methylation"/>
    <property type="evidence" value="ECO:0007669"/>
    <property type="project" value="InterPro"/>
</dbReference>
<proteinExistence type="predicted"/>
<name>A0AA88VHN1_9ASTE</name>
<evidence type="ECO:0000313" key="3">
    <source>
        <dbReference type="Proteomes" id="UP001188597"/>
    </source>
</evidence>
<dbReference type="GO" id="GO:0005737">
    <property type="term" value="C:cytoplasm"/>
    <property type="evidence" value="ECO:0007669"/>
    <property type="project" value="TreeGrafter"/>
</dbReference>
<dbReference type="InterPro" id="IPR019446">
    <property type="entry name" value="BMT5-like"/>
</dbReference>